<accession>A0A1B1S717</accession>
<evidence type="ECO:0000313" key="2">
    <source>
        <dbReference type="EMBL" id="ANU62592.1"/>
    </source>
</evidence>
<evidence type="ECO:0000256" key="1">
    <source>
        <dbReference type="SAM" id="SignalP"/>
    </source>
</evidence>
<dbReference type="OrthoDB" id="9968145at2"/>
<reference evidence="3" key="1">
    <citation type="submission" date="2016-04" db="EMBL/GenBank/DDBJ databases">
        <title>Complete Genome Sequences of Twelve Strains of a Stable Defined Moderately Diverse Mouse Microbiota 2 (sDMDMm2).</title>
        <authorList>
            <person name="Uchimura Y."/>
            <person name="Wyss M."/>
            <person name="Brugiroux S."/>
            <person name="Limenitakis J.P."/>
            <person name="Stecher B."/>
            <person name="McCoy K.D."/>
            <person name="Macpherson A.J."/>
        </authorList>
    </citation>
    <scope>NUCLEOTIDE SEQUENCE [LARGE SCALE GENOMIC DNA]</scope>
    <source>
        <strain evidence="3">YL27</strain>
    </source>
</reference>
<keyword evidence="3" id="KW-1185">Reference proteome</keyword>
<feature type="chain" id="PRO_5008529207" evidence="1">
    <location>
        <begin position="24"/>
        <end position="138"/>
    </location>
</feature>
<gene>
    <name evidence="2" type="ORF">A4V02_01805</name>
</gene>
<sequence length="138" mass="16062">MSKNKYLNLLVIMLMTVCLTACSDDDDKISEPTFSHITITPEKEIYHVGDIVTCSINRTSPGIGDLRDTSYWWYTSWWFTDSEMKADFQEFSDDNVNTSSPITLTTPGRVTLYFFGRLEYPHWDWRKIEIGRTITVVE</sequence>
<dbReference type="STRING" id="1796646.A4V02_01805"/>
<proteinExistence type="predicted"/>
<dbReference type="RefSeq" id="WP_068959983.1">
    <property type="nucleotide sequence ID" value="NZ_CAJTAP010000025.1"/>
</dbReference>
<evidence type="ECO:0000313" key="3">
    <source>
        <dbReference type="Proteomes" id="UP000186351"/>
    </source>
</evidence>
<name>A0A1B1S717_9BACT</name>
<dbReference type="EMBL" id="CP015402">
    <property type="protein sequence ID" value="ANU62592.1"/>
    <property type="molecule type" value="Genomic_DNA"/>
</dbReference>
<organism evidence="2 3">
    <name type="scientific">Muribaculum intestinale</name>
    <dbReference type="NCBI Taxonomy" id="1796646"/>
    <lineage>
        <taxon>Bacteria</taxon>
        <taxon>Pseudomonadati</taxon>
        <taxon>Bacteroidota</taxon>
        <taxon>Bacteroidia</taxon>
        <taxon>Bacteroidales</taxon>
        <taxon>Muribaculaceae</taxon>
        <taxon>Muribaculum</taxon>
    </lineage>
</organism>
<dbReference type="AlphaFoldDB" id="A0A1B1S717"/>
<dbReference type="GeneID" id="65535573"/>
<feature type="signal peptide" evidence="1">
    <location>
        <begin position="1"/>
        <end position="23"/>
    </location>
</feature>
<dbReference type="Proteomes" id="UP000186351">
    <property type="component" value="Chromosome"/>
</dbReference>
<accession>A0A1Z2XEN4</accession>
<protein>
    <submittedName>
        <fullName evidence="2">Uncharacterized protein</fullName>
    </submittedName>
</protein>
<dbReference type="KEGG" id="pary:A4V02_01805"/>
<keyword evidence="1" id="KW-0732">Signal</keyword>